<evidence type="ECO:0000256" key="1">
    <source>
        <dbReference type="SAM" id="MobiDB-lite"/>
    </source>
</evidence>
<evidence type="ECO:0000313" key="2">
    <source>
        <dbReference type="EMBL" id="KAJ0187986.1"/>
    </source>
</evidence>
<dbReference type="Proteomes" id="UP000235145">
    <property type="component" value="Unassembled WGS sequence"/>
</dbReference>
<reference evidence="2 3" key="1">
    <citation type="journal article" date="2017" name="Nat. Commun.">
        <title>Genome assembly with in vitro proximity ligation data and whole-genome triplication in lettuce.</title>
        <authorList>
            <person name="Reyes-Chin-Wo S."/>
            <person name="Wang Z."/>
            <person name="Yang X."/>
            <person name="Kozik A."/>
            <person name="Arikit S."/>
            <person name="Song C."/>
            <person name="Xia L."/>
            <person name="Froenicke L."/>
            <person name="Lavelle D.O."/>
            <person name="Truco M.J."/>
            <person name="Xia R."/>
            <person name="Zhu S."/>
            <person name="Xu C."/>
            <person name="Xu H."/>
            <person name="Xu X."/>
            <person name="Cox K."/>
            <person name="Korf I."/>
            <person name="Meyers B.C."/>
            <person name="Michelmore R.W."/>
        </authorList>
    </citation>
    <scope>NUCLEOTIDE SEQUENCE [LARGE SCALE GENOMIC DNA]</scope>
    <source>
        <strain evidence="3">cv. Salinas</strain>
        <tissue evidence="2">Seedlings</tissue>
    </source>
</reference>
<dbReference type="AlphaFoldDB" id="A0A9R1WUE7"/>
<proteinExistence type="predicted"/>
<feature type="compositionally biased region" description="Basic and acidic residues" evidence="1">
    <location>
        <begin position="101"/>
        <end position="110"/>
    </location>
</feature>
<feature type="region of interest" description="Disordered" evidence="1">
    <location>
        <begin position="50"/>
        <end position="110"/>
    </location>
</feature>
<comment type="caution">
    <text evidence="2">The sequence shown here is derived from an EMBL/GenBank/DDBJ whole genome shotgun (WGS) entry which is preliminary data.</text>
</comment>
<keyword evidence="3" id="KW-1185">Reference proteome</keyword>
<protein>
    <submittedName>
        <fullName evidence="2">Uncharacterized protein</fullName>
    </submittedName>
</protein>
<organism evidence="2 3">
    <name type="scientific">Lactuca sativa</name>
    <name type="common">Garden lettuce</name>
    <dbReference type="NCBI Taxonomy" id="4236"/>
    <lineage>
        <taxon>Eukaryota</taxon>
        <taxon>Viridiplantae</taxon>
        <taxon>Streptophyta</taxon>
        <taxon>Embryophyta</taxon>
        <taxon>Tracheophyta</taxon>
        <taxon>Spermatophyta</taxon>
        <taxon>Magnoliopsida</taxon>
        <taxon>eudicotyledons</taxon>
        <taxon>Gunneridae</taxon>
        <taxon>Pentapetalae</taxon>
        <taxon>asterids</taxon>
        <taxon>campanulids</taxon>
        <taxon>Asterales</taxon>
        <taxon>Asteraceae</taxon>
        <taxon>Cichorioideae</taxon>
        <taxon>Cichorieae</taxon>
        <taxon>Lactucinae</taxon>
        <taxon>Lactuca</taxon>
    </lineage>
</organism>
<name>A0A9R1WUE7_LACSA</name>
<dbReference type="EMBL" id="NBSK02000009">
    <property type="protein sequence ID" value="KAJ0187986.1"/>
    <property type="molecule type" value="Genomic_DNA"/>
</dbReference>
<dbReference type="Gramene" id="rna-gnl|WGS:NBSK|LSAT_9X46601_mrna">
    <property type="protein sequence ID" value="cds-PLY78756.1"/>
    <property type="gene ID" value="gene-LSAT_9X46601"/>
</dbReference>
<sequence length="110" mass="13098">MKMHRQNQIKREEETEVEIANMKEYYCSEEGWEVEKAKWRKIYYSTLKEKEKEVHEEEEEVSSEVSESKSESEPQQQFPPAMLPPKQLTPSLSPPSLGYKSRKEDEMKNL</sequence>
<accession>A0A9R1WUE7</accession>
<gene>
    <name evidence="2" type="ORF">LSAT_V11C900472930</name>
</gene>
<evidence type="ECO:0000313" key="3">
    <source>
        <dbReference type="Proteomes" id="UP000235145"/>
    </source>
</evidence>